<proteinExistence type="inferred from homology"/>
<dbReference type="PROSITE" id="PS51918">
    <property type="entry name" value="RADICAL_SAM"/>
    <property type="match status" value="1"/>
</dbReference>
<dbReference type="Pfam" id="PF12544">
    <property type="entry name" value="LAM_C"/>
    <property type="match status" value="1"/>
</dbReference>
<dbReference type="PANTHER" id="PTHR30538">
    <property type="entry name" value="LYSINE 2,3-AMINOMUTASE-RELATED"/>
    <property type="match status" value="1"/>
</dbReference>
<dbReference type="SFLD" id="SFLDG01070">
    <property type="entry name" value="PLP-dependent"/>
    <property type="match status" value="1"/>
</dbReference>
<evidence type="ECO:0000313" key="16">
    <source>
        <dbReference type="Proteomes" id="UP000648908"/>
    </source>
</evidence>
<dbReference type="PANTHER" id="PTHR30538:SF1">
    <property type="entry name" value="L-LYSINE 2,3-AMINOMUTASE"/>
    <property type="match status" value="1"/>
</dbReference>
<gene>
    <name evidence="15" type="ORF">JL811_12540</name>
</gene>
<dbReference type="InterPro" id="IPR022447">
    <property type="entry name" value="Lys_aminomutase-rel"/>
</dbReference>
<comment type="similarity">
    <text evidence="3">Belongs to the radical SAM superfamily. KamA family.</text>
</comment>
<dbReference type="InterPro" id="IPR003739">
    <property type="entry name" value="Lys_aminomutase/Glu_NH3_mut"/>
</dbReference>
<feature type="modified residue" description="N6-(pyridoxal phosphate)lysine" evidence="12">
    <location>
        <position position="335"/>
    </location>
</feature>
<name>A0A8K0Y1N4_9RHOB</name>
<dbReference type="NCBIfam" id="TIGR03822">
    <property type="entry name" value="AblA_like_2"/>
    <property type="match status" value="1"/>
</dbReference>
<feature type="binding site" evidence="11">
    <location>
        <position position="124"/>
    </location>
    <ligand>
        <name>[4Fe-4S] cluster</name>
        <dbReference type="ChEBI" id="CHEBI:49883"/>
        <note>4Fe-4S-S-AdoMet</note>
    </ligand>
</feature>
<dbReference type="InterPro" id="IPR013785">
    <property type="entry name" value="Aldolase_TIM"/>
</dbReference>
<dbReference type="InterPro" id="IPR058240">
    <property type="entry name" value="rSAM_sf"/>
</dbReference>
<dbReference type="NCBIfam" id="TIGR00238">
    <property type="entry name" value="KamA family radical SAM protein"/>
    <property type="match status" value="1"/>
</dbReference>
<evidence type="ECO:0000256" key="2">
    <source>
        <dbReference type="ARBA" id="ARBA00001966"/>
    </source>
</evidence>
<protein>
    <submittedName>
        <fullName evidence="15">Lysine-2,3-aminomutase-like protein</fullName>
    </submittedName>
</protein>
<evidence type="ECO:0000256" key="5">
    <source>
        <dbReference type="ARBA" id="ARBA00022691"/>
    </source>
</evidence>
<dbReference type="RefSeq" id="WP_202689044.1">
    <property type="nucleotide sequence ID" value="NZ_JAESVN010000005.1"/>
</dbReference>
<evidence type="ECO:0000256" key="6">
    <source>
        <dbReference type="ARBA" id="ARBA00022723"/>
    </source>
</evidence>
<sequence>MKDLIKDSAPTEAPQGQAAEPSGGQARALTTPAQFVAAGLADPVDAAALGQVAAEFKLRMSPEMARAVAAPGDGVARQFVPEVAELTIRPEELADPIGDDAHAPVPGLTHRYPDRVILHATKTCEVYCRFCFRREVVGEEGALPEAEMAAALDYVAATPAVREVILTGGDPLTLSPRRLASVMARLGAIPHLDVIRFHTRVPVVAPEKVTPDLLAAMESDKAVWLVVHTNHAQELTEAAQAALRRLVAAGIPLLSQTVLLRGINDDPDTLEALFRALIRAKVKPYYLHHCDLAKGTGHFRTTIARGQAIMTALRARLSGMALPAYVLDIPGGYGKVPIGPDYLLRAADGLWQVRDPKGDLHRYADPSAPLG</sequence>
<dbReference type="InterPro" id="IPR025895">
    <property type="entry name" value="LAM_C_dom"/>
</dbReference>
<keyword evidence="4 11" id="KW-0004">4Fe-4S</keyword>
<keyword evidence="5" id="KW-0949">S-adenosyl-L-methionine</keyword>
<dbReference type="EMBL" id="JAESVN010000005">
    <property type="protein sequence ID" value="MBL4918047.1"/>
    <property type="molecule type" value="Genomic_DNA"/>
</dbReference>
<keyword evidence="16" id="KW-1185">Reference proteome</keyword>
<organism evidence="15 16">
    <name type="scientific">Szabonella alba</name>
    <dbReference type="NCBI Taxonomy" id="2804194"/>
    <lineage>
        <taxon>Bacteria</taxon>
        <taxon>Pseudomonadati</taxon>
        <taxon>Pseudomonadota</taxon>
        <taxon>Alphaproteobacteria</taxon>
        <taxon>Rhodobacterales</taxon>
        <taxon>Paracoccaceae</taxon>
        <taxon>Szabonella</taxon>
    </lineage>
</organism>
<evidence type="ECO:0000313" key="15">
    <source>
        <dbReference type="EMBL" id="MBL4918047.1"/>
    </source>
</evidence>
<dbReference type="AlphaFoldDB" id="A0A8K0Y1N4"/>
<evidence type="ECO:0000256" key="3">
    <source>
        <dbReference type="ARBA" id="ARBA00008703"/>
    </source>
</evidence>
<evidence type="ECO:0000259" key="14">
    <source>
        <dbReference type="PROSITE" id="PS51918"/>
    </source>
</evidence>
<dbReference type="GO" id="GO:0051539">
    <property type="term" value="F:4 iron, 4 sulfur cluster binding"/>
    <property type="evidence" value="ECO:0007669"/>
    <property type="project" value="UniProtKB-KW"/>
</dbReference>
<keyword evidence="7 12" id="KW-0663">Pyridoxal phosphate</keyword>
<evidence type="ECO:0000256" key="8">
    <source>
        <dbReference type="ARBA" id="ARBA00023004"/>
    </source>
</evidence>
<keyword evidence="8" id="KW-0408">Iron</keyword>
<keyword evidence="6 11" id="KW-0479">Metal-binding</keyword>
<feature type="domain" description="Radical SAM core" evidence="14">
    <location>
        <begin position="110"/>
        <end position="328"/>
    </location>
</feature>
<dbReference type="SUPFAM" id="SSF102114">
    <property type="entry name" value="Radical SAM enzymes"/>
    <property type="match status" value="1"/>
</dbReference>
<reference evidence="15" key="1">
    <citation type="submission" date="2021-01" db="EMBL/GenBank/DDBJ databases">
        <title>Tabrizicola alba sp. nov. a motile alkaliphilic bacterium isolated from a soda lake.</title>
        <authorList>
            <person name="Szuroczki S."/>
            <person name="Abbaszade G."/>
            <person name="Schumann P."/>
            <person name="Toth E."/>
        </authorList>
    </citation>
    <scope>NUCLEOTIDE SEQUENCE</scope>
    <source>
        <strain evidence="15">DMG-N-6</strain>
    </source>
</reference>
<keyword evidence="9 11" id="KW-0411">Iron-sulfur</keyword>
<feature type="binding site" evidence="11">
    <location>
        <position position="131"/>
    </location>
    <ligand>
        <name>[4Fe-4S] cluster</name>
        <dbReference type="ChEBI" id="CHEBI:49883"/>
        <note>4Fe-4S-S-AdoMet</note>
    </ligand>
</feature>
<evidence type="ECO:0000256" key="7">
    <source>
        <dbReference type="ARBA" id="ARBA00022898"/>
    </source>
</evidence>
<evidence type="ECO:0000256" key="1">
    <source>
        <dbReference type="ARBA" id="ARBA00001933"/>
    </source>
</evidence>
<dbReference type="PIRSF" id="PIRSF004911">
    <property type="entry name" value="DUF160"/>
    <property type="match status" value="1"/>
</dbReference>
<accession>A0A8K0Y1N4</accession>
<evidence type="ECO:0000256" key="12">
    <source>
        <dbReference type="PIRSR" id="PIRSR603739-50"/>
    </source>
</evidence>
<comment type="caution">
    <text evidence="15">The sequence shown here is derived from an EMBL/GenBank/DDBJ whole genome shotgun (WGS) entry which is preliminary data.</text>
</comment>
<evidence type="ECO:0000256" key="11">
    <source>
        <dbReference type="PIRSR" id="PIRSR004911-1"/>
    </source>
</evidence>
<evidence type="ECO:0000256" key="13">
    <source>
        <dbReference type="SAM" id="MobiDB-lite"/>
    </source>
</evidence>
<comment type="cofactor">
    <cofactor evidence="1 12">
        <name>pyridoxal 5'-phosphate</name>
        <dbReference type="ChEBI" id="CHEBI:597326"/>
    </cofactor>
</comment>
<dbReference type="Gene3D" id="3.20.20.70">
    <property type="entry name" value="Aldolase class I"/>
    <property type="match status" value="1"/>
</dbReference>
<comment type="cofactor">
    <cofactor evidence="2">
        <name>[4Fe-4S] cluster</name>
        <dbReference type="ChEBI" id="CHEBI:49883"/>
    </cofactor>
</comment>
<evidence type="ECO:0000256" key="10">
    <source>
        <dbReference type="ARBA" id="ARBA00023235"/>
    </source>
</evidence>
<feature type="region of interest" description="Disordered" evidence="13">
    <location>
        <begin position="1"/>
        <end position="26"/>
    </location>
</feature>
<dbReference type="Proteomes" id="UP000648908">
    <property type="component" value="Unassembled WGS sequence"/>
</dbReference>
<dbReference type="InterPro" id="IPR007197">
    <property type="entry name" value="rSAM"/>
</dbReference>
<evidence type="ECO:0000256" key="4">
    <source>
        <dbReference type="ARBA" id="ARBA00022485"/>
    </source>
</evidence>
<dbReference type="GO" id="GO:0046872">
    <property type="term" value="F:metal ion binding"/>
    <property type="evidence" value="ECO:0007669"/>
    <property type="project" value="UniProtKB-KW"/>
</dbReference>
<dbReference type="GO" id="GO:0016853">
    <property type="term" value="F:isomerase activity"/>
    <property type="evidence" value="ECO:0007669"/>
    <property type="project" value="UniProtKB-KW"/>
</dbReference>
<evidence type="ECO:0000256" key="9">
    <source>
        <dbReference type="ARBA" id="ARBA00023014"/>
    </source>
</evidence>
<dbReference type="SFLD" id="SFLDS00029">
    <property type="entry name" value="Radical_SAM"/>
    <property type="match status" value="1"/>
</dbReference>
<dbReference type="CDD" id="cd01335">
    <property type="entry name" value="Radical_SAM"/>
    <property type="match status" value="1"/>
</dbReference>
<feature type="binding site" evidence="11">
    <location>
        <position position="128"/>
    </location>
    <ligand>
        <name>[4Fe-4S] cluster</name>
        <dbReference type="ChEBI" id="CHEBI:49883"/>
        <note>4Fe-4S-S-AdoMet</note>
    </ligand>
</feature>
<dbReference type="Pfam" id="PF04055">
    <property type="entry name" value="Radical_SAM"/>
    <property type="match status" value="1"/>
</dbReference>
<keyword evidence="10" id="KW-0413">Isomerase</keyword>